<feature type="region of interest" description="Disordered" evidence="14">
    <location>
        <begin position="33"/>
        <end position="57"/>
    </location>
</feature>
<reference evidence="16" key="2">
    <citation type="submission" date="2025-08" db="UniProtKB">
        <authorList>
            <consortium name="Ensembl"/>
        </authorList>
    </citation>
    <scope>IDENTIFICATION</scope>
</reference>
<evidence type="ECO:0000256" key="6">
    <source>
        <dbReference type="ARBA" id="ARBA00022777"/>
    </source>
</evidence>
<dbReference type="CDD" id="cd14051">
    <property type="entry name" value="PTKc_Wee1"/>
    <property type="match status" value="1"/>
</dbReference>
<reference evidence="17" key="1">
    <citation type="journal article" date="2002" name="Science">
        <title>The draft genome of Ciona intestinalis: insights into chordate and vertebrate origins.</title>
        <authorList>
            <person name="Dehal P."/>
            <person name="Satou Y."/>
            <person name="Campbell R.K."/>
            <person name="Chapman J."/>
            <person name="Degnan B."/>
            <person name="De Tomaso A."/>
            <person name="Davidson B."/>
            <person name="Di Gregorio A."/>
            <person name="Gelpke M."/>
            <person name="Goodstein D.M."/>
            <person name="Harafuji N."/>
            <person name="Hastings K.E."/>
            <person name="Ho I."/>
            <person name="Hotta K."/>
            <person name="Huang W."/>
            <person name="Kawashima T."/>
            <person name="Lemaire P."/>
            <person name="Martinez D."/>
            <person name="Meinertzhagen I.A."/>
            <person name="Necula S."/>
            <person name="Nonaka M."/>
            <person name="Putnam N."/>
            <person name="Rash S."/>
            <person name="Saiga H."/>
            <person name="Satake M."/>
            <person name="Terry A."/>
            <person name="Yamada L."/>
            <person name="Wang H.G."/>
            <person name="Awazu S."/>
            <person name="Azumi K."/>
            <person name="Boore J."/>
            <person name="Branno M."/>
            <person name="Chin-Bow S."/>
            <person name="DeSantis R."/>
            <person name="Doyle S."/>
            <person name="Francino P."/>
            <person name="Keys D.N."/>
            <person name="Haga S."/>
            <person name="Hayashi H."/>
            <person name="Hino K."/>
            <person name="Imai K.S."/>
            <person name="Inaba K."/>
            <person name="Kano S."/>
            <person name="Kobayashi K."/>
            <person name="Kobayashi M."/>
            <person name="Lee B.I."/>
            <person name="Makabe K.W."/>
            <person name="Manohar C."/>
            <person name="Matassi G."/>
            <person name="Medina M."/>
            <person name="Mochizuki Y."/>
            <person name="Mount S."/>
            <person name="Morishita T."/>
            <person name="Miura S."/>
            <person name="Nakayama A."/>
            <person name="Nishizaka S."/>
            <person name="Nomoto H."/>
            <person name="Ohta F."/>
            <person name="Oishi K."/>
            <person name="Rigoutsos I."/>
            <person name="Sano M."/>
            <person name="Sasaki A."/>
            <person name="Sasakura Y."/>
            <person name="Shoguchi E."/>
            <person name="Shin-i T."/>
            <person name="Spagnuolo A."/>
            <person name="Stainier D."/>
            <person name="Suzuki M.M."/>
            <person name="Tassy O."/>
            <person name="Takatori N."/>
            <person name="Tokuoka M."/>
            <person name="Yagi K."/>
            <person name="Yoshizaki F."/>
            <person name="Wada S."/>
            <person name="Zhang C."/>
            <person name="Hyatt P.D."/>
            <person name="Larimer F."/>
            <person name="Detter C."/>
            <person name="Doggett N."/>
            <person name="Glavina T."/>
            <person name="Hawkins T."/>
            <person name="Richardson P."/>
            <person name="Lucas S."/>
            <person name="Kohara Y."/>
            <person name="Levine M."/>
            <person name="Satoh N."/>
            <person name="Rokhsar D.S."/>
        </authorList>
    </citation>
    <scope>NUCLEOTIDE SEQUENCE [LARGE SCALE GENOMIC DNA]</scope>
</reference>
<evidence type="ECO:0000256" key="13">
    <source>
        <dbReference type="SAM" id="Coils"/>
    </source>
</evidence>
<evidence type="ECO:0000256" key="3">
    <source>
        <dbReference type="ARBA" id="ARBA00022679"/>
    </source>
</evidence>
<dbReference type="PROSITE" id="PS50011">
    <property type="entry name" value="PROTEIN_KINASE_DOM"/>
    <property type="match status" value="1"/>
</dbReference>
<evidence type="ECO:0000259" key="15">
    <source>
        <dbReference type="PROSITE" id="PS50011"/>
    </source>
</evidence>
<keyword evidence="5 12" id="KW-0547">Nucleotide-binding</keyword>
<dbReference type="EC" id="2.7.10.2" evidence="2"/>
<keyword evidence="8" id="KW-0460">Magnesium</keyword>
<feature type="coiled-coil region" evidence="13">
    <location>
        <begin position="663"/>
        <end position="690"/>
    </location>
</feature>
<dbReference type="GO" id="GO:0005524">
    <property type="term" value="F:ATP binding"/>
    <property type="evidence" value="ECO:0007669"/>
    <property type="project" value="UniProtKB-UniRule"/>
</dbReference>
<evidence type="ECO:0000256" key="2">
    <source>
        <dbReference type="ARBA" id="ARBA00011903"/>
    </source>
</evidence>
<dbReference type="PROSITE" id="PS00108">
    <property type="entry name" value="PROTEIN_KINASE_ST"/>
    <property type="match status" value="1"/>
</dbReference>
<gene>
    <name evidence="16" type="primary">LOC100186458</name>
</gene>
<keyword evidence="3" id="KW-0808">Transferase</keyword>
<feature type="region of interest" description="Disordered" evidence="14">
    <location>
        <begin position="193"/>
        <end position="222"/>
    </location>
</feature>
<feature type="compositionally biased region" description="Polar residues" evidence="14">
    <location>
        <begin position="331"/>
        <end position="340"/>
    </location>
</feature>
<dbReference type="GO" id="GO:0005737">
    <property type="term" value="C:cytoplasm"/>
    <property type="evidence" value="ECO:0000318"/>
    <property type="project" value="GO_Central"/>
</dbReference>
<feature type="binding site" evidence="12">
    <location>
        <position position="409"/>
    </location>
    <ligand>
        <name>ATP</name>
        <dbReference type="ChEBI" id="CHEBI:30616"/>
    </ligand>
</feature>
<dbReference type="GO" id="GO:0004715">
    <property type="term" value="F:non-membrane spanning protein tyrosine kinase activity"/>
    <property type="evidence" value="ECO:0007669"/>
    <property type="project" value="UniProtKB-EC"/>
</dbReference>
<feature type="region of interest" description="Disordered" evidence="14">
    <location>
        <begin position="246"/>
        <end position="271"/>
    </location>
</feature>
<evidence type="ECO:0000256" key="11">
    <source>
        <dbReference type="ARBA" id="ARBA00037982"/>
    </source>
</evidence>
<keyword evidence="4" id="KW-0479">Metal-binding</keyword>
<evidence type="ECO:0000313" key="16">
    <source>
        <dbReference type="Ensembl" id="ENSCINP00000022179.2"/>
    </source>
</evidence>
<evidence type="ECO:0000256" key="5">
    <source>
        <dbReference type="ARBA" id="ARBA00022741"/>
    </source>
</evidence>
<evidence type="ECO:0000256" key="7">
    <source>
        <dbReference type="ARBA" id="ARBA00022840"/>
    </source>
</evidence>
<keyword evidence="10" id="KW-0539">Nucleus</keyword>
<evidence type="ECO:0000256" key="9">
    <source>
        <dbReference type="ARBA" id="ARBA00023137"/>
    </source>
</evidence>
<feature type="compositionally biased region" description="Basic and acidic residues" evidence="14">
    <location>
        <begin position="246"/>
        <end position="257"/>
    </location>
</feature>
<reference evidence="16" key="3">
    <citation type="submission" date="2025-09" db="UniProtKB">
        <authorList>
            <consortium name="Ensembl"/>
        </authorList>
    </citation>
    <scope>IDENTIFICATION</scope>
</reference>
<organism evidence="16 17">
    <name type="scientific">Ciona intestinalis</name>
    <name type="common">Transparent sea squirt</name>
    <name type="synonym">Ascidia intestinalis</name>
    <dbReference type="NCBI Taxonomy" id="7719"/>
    <lineage>
        <taxon>Eukaryota</taxon>
        <taxon>Metazoa</taxon>
        <taxon>Chordata</taxon>
        <taxon>Tunicata</taxon>
        <taxon>Ascidiacea</taxon>
        <taxon>Phlebobranchia</taxon>
        <taxon>Cionidae</taxon>
        <taxon>Ciona</taxon>
    </lineage>
</organism>
<dbReference type="InterPro" id="IPR000719">
    <property type="entry name" value="Prot_kinase_dom"/>
</dbReference>
<comment type="subcellular location">
    <subcellularLocation>
        <location evidence="1">Nucleus</location>
    </subcellularLocation>
</comment>
<dbReference type="GO" id="GO:0005634">
    <property type="term" value="C:nucleus"/>
    <property type="evidence" value="ECO:0000318"/>
    <property type="project" value="GO_Central"/>
</dbReference>
<feature type="region of interest" description="Disordered" evidence="14">
    <location>
        <begin position="331"/>
        <end position="361"/>
    </location>
</feature>
<feature type="compositionally biased region" description="Low complexity" evidence="14">
    <location>
        <begin position="196"/>
        <end position="211"/>
    </location>
</feature>
<dbReference type="STRING" id="7719.ENSCINP00000022179"/>
<keyword evidence="13" id="KW-0175">Coiled coil</keyword>
<dbReference type="PROSITE" id="PS00107">
    <property type="entry name" value="PROTEIN_KINASE_ATP"/>
    <property type="match status" value="1"/>
</dbReference>
<dbReference type="OMA" id="TIFNHPV"/>
<evidence type="ECO:0000256" key="12">
    <source>
        <dbReference type="PROSITE-ProRule" id="PRU10141"/>
    </source>
</evidence>
<name>F6ZNA8_CIOIN</name>
<keyword evidence="17" id="KW-1185">Reference proteome</keyword>
<dbReference type="Proteomes" id="UP000008144">
    <property type="component" value="Unassembled WGS sequence"/>
</dbReference>
<dbReference type="AlphaFoldDB" id="F6ZNA8"/>
<evidence type="ECO:0000256" key="4">
    <source>
        <dbReference type="ARBA" id="ARBA00022723"/>
    </source>
</evidence>
<evidence type="ECO:0000256" key="1">
    <source>
        <dbReference type="ARBA" id="ARBA00004123"/>
    </source>
</evidence>
<keyword evidence="7 12" id="KW-0067">ATP-binding</keyword>
<evidence type="ECO:0000256" key="10">
    <source>
        <dbReference type="ARBA" id="ARBA00023242"/>
    </source>
</evidence>
<evidence type="ECO:0000256" key="14">
    <source>
        <dbReference type="SAM" id="MobiDB-lite"/>
    </source>
</evidence>
<keyword evidence="9" id="KW-0829">Tyrosine-protein kinase</keyword>
<dbReference type="FunFam" id="3.30.200.20:FF:000115">
    <property type="entry name" value="Wee1-like kinase 2"/>
    <property type="match status" value="1"/>
</dbReference>
<dbReference type="Gene3D" id="1.10.510.10">
    <property type="entry name" value="Transferase(Phosphotransferase) domain 1"/>
    <property type="match status" value="1"/>
</dbReference>
<dbReference type="GeneTree" id="ENSGT00940000170756"/>
<dbReference type="PANTHER" id="PTHR11042:SF185">
    <property type="entry name" value="WEE1-LIKE PROTEIN KINASE"/>
    <property type="match status" value="1"/>
</dbReference>
<feature type="domain" description="Protein kinase" evidence="15">
    <location>
        <begin position="380"/>
        <end position="655"/>
    </location>
</feature>
<protein>
    <recommendedName>
        <fullName evidence="2">non-specific protein-tyrosine kinase</fullName>
        <ecNumber evidence="2">2.7.10.2</ecNumber>
    </recommendedName>
</protein>
<dbReference type="Pfam" id="PF00069">
    <property type="entry name" value="Pkinase"/>
    <property type="match status" value="1"/>
</dbReference>
<dbReference type="SMART" id="SM00220">
    <property type="entry name" value="S_TKc"/>
    <property type="match status" value="1"/>
</dbReference>
<comment type="similarity">
    <text evidence="11">Belongs to the protein kinase superfamily. Ser/Thr protein kinase family. GCN2 subfamily.</text>
</comment>
<evidence type="ECO:0000313" key="17">
    <source>
        <dbReference type="Proteomes" id="UP000008144"/>
    </source>
</evidence>
<dbReference type="SUPFAM" id="SSF56112">
    <property type="entry name" value="Protein kinase-like (PK-like)"/>
    <property type="match status" value="1"/>
</dbReference>
<proteinExistence type="inferred from homology"/>
<evidence type="ECO:0000256" key="8">
    <source>
        <dbReference type="ARBA" id="ARBA00022842"/>
    </source>
</evidence>
<accession>F6ZNA8</accession>
<dbReference type="Gene3D" id="3.30.200.20">
    <property type="entry name" value="Phosphorylase Kinase, domain 1"/>
    <property type="match status" value="1"/>
</dbReference>
<dbReference type="FunCoup" id="F6ZNA8">
    <property type="interactions" value="171"/>
</dbReference>
<dbReference type="GO" id="GO:0004713">
    <property type="term" value="F:protein tyrosine kinase activity"/>
    <property type="evidence" value="ECO:0000318"/>
    <property type="project" value="GO_Central"/>
</dbReference>
<dbReference type="InterPro" id="IPR050339">
    <property type="entry name" value="CC_SR_Kinase"/>
</dbReference>
<dbReference type="InterPro" id="IPR011009">
    <property type="entry name" value="Kinase-like_dom_sf"/>
</dbReference>
<dbReference type="InterPro" id="IPR008271">
    <property type="entry name" value="Ser/Thr_kinase_AS"/>
</dbReference>
<dbReference type="InterPro" id="IPR017441">
    <property type="entry name" value="Protein_kinase_ATP_BS"/>
</dbReference>
<dbReference type="PANTHER" id="PTHR11042">
    <property type="entry name" value="EUKARYOTIC TRANSLATION INITIATION FACTOR 2-ALPHA KINASE EIF2-ALPHA KINASE -RELATED"/>
    <property type="match status" value="1"/>
</dbReference>
<dbReference type="InParanoid" id="F6ZNA8"/>
<dbReference type="GO" id="GO:0046872">
    <property type="term" value="F:metal ion binding"/>
    <property type="evidence" value="ECO:0007669"/>
    <property type="project" value="UniProtKB-KW"/>
</dbReference>
<feature type="compositionally biased region" description="Polar residues" evidence="14">
    <location>
        <begin position="43"/>
        <end position="57"/>
    </location>
</feature>
<dbReference type="Ensembl" id="ENSCINT00000022425.2">
    <property type="protein sequence ID" value="ENSCINP00000022179.2"/>
    <property type="gene ID" value="ENSCING00000004131.3"/>
</dbReference>
<keyword evidence="6" id="KW-0418">Kinase</keyword>
<sequence length="743" mass="82666">MALTSSCLNELNQNSPVDMDSIKVTLNFSDDGMEEESGADISTAKSPKSWNSSNMTYTPSPVKRSLFFQPRKVSNRMSGINSACRLPRKNDKISHGLPLSNLKQVEDSNLMSDDDDSKTLSLPFKTYAERRDSGCLEYDENTPTASPMRASNAFSFNSCSSGDENNSDSCFSSPIRPRPISNFHSPRRSVRFLNMSTSPSSSSGVSCCSPVRSPPETPPHTRKLRALTLFDTPRTPKTLMSKLKSRINEKKDSDDKISAPNPVSPVASTKSRSRLDILKVSDSTFPHTPSSKSKLMDDSEDCYSPITRRAHVLGSNVRASLMRASPLVNINPFTPDNRSVSSKRLRTQKDSGLDDEEDEARPAKRIHLRENNISRYAQEFHEVGKIGDGEFGAVYKCVNRLDGCTYAIKRSKQPLAGSIDEANAIREVCAHAVLGKHRHVVRYYSAWAENDHMVIQNEYCNVGGSLADVLSENQKAGIVMSEKEAQNVLVQIAKGLKYIHSQNLVHLDIKPGNIFICKERRSFGSPRHSNDENEFHAQPENEESIYKIGDLGHVTCVEDPQVEEGDCRYLANEVLQENFSHLPKADVFALGLTIYELAGGGILPKNGPEWHKLRTGNLPPLSGCSSEFNRLLQSMIDPSTSRRPSAAGLLQHPILSTYSSKSKHQLQKELNEQKFQIEILTRELENARKAPQEQPPVFHRESFCVRRGGMLGATRKLQSSLKGGKTTRLIGKKCNRSMSLNMF</sequence>
<dbReference type="FunFam" id="1.10.510.10:FF:000989">
    <property type="entry name" value="Wee1-like protein kinase"/>
    <property type="match status" value="1"/>
</dbReference>